<comment type="caution">
    <text evidence="7">Lacks conserved residue(s) required for the propagation of feature annotation.</text>
</comment>
<evidence type="ECO:0000256" key="7">
    <source>
        <dbReference type="HAMAP-Rule" id="MF_03181"/>
    </source>
</evidence>
<comment type="domain">
    <text evidence="7">The pseudokinase domain, the coiled-coil (CC), and C-terminal knob domain (CK) form a structural unit (PKC) that forms an extensive high-affinity interaction surface for PAN2.</text>
</comment>
<evidence type="ECO:0000313" key="11">
    <source>
        <dbReference type="Proteomes" id="UP000837801"/>
    </source>
</evidence>
<feature type="region of interest" description="Knob domain" evidence="7">
    <location>
        <begin position="655"/>
        <end position="742"/>
    </location>
</feature>
<dbReference type="Gene3D" id="1.10.287.3700">
    <property type="match status" value="1"/>
</dbReference>
<feature type="compositionally biased region" description="Polar residues" evidence="8">
    <location>
        <begin position="86"/>
        <end position="102"/>
    </location>
</feature>
<organism evidence="10 11">
    <name type="scientific">[Candida] railenensis</name>
    <dbReference type="NCBI Taxonomy" id="45579"/>
    <lineage>
        <taxon>Eukaryota</taxon>
        <taxon>Fungi</taxon>
        <taxon>Dikarya</taxon>
        <taxon>Ascomycota</taxon>
        <taxon>Saccharomycotina</taxon>
        <taxon>Pichiomycetes</taxon>
        <taxon>Debaryomycetaceae</taxon>
        <taxon>Kurtzmaniella</taxon>
    </lineage>
</organism>
<feature type="binding site" evidence="7">
    <location>
        <begin position="454"/>
        <end position="461"/>
    </location>
    <ligand>
        <name>ATP</name>
        <dbReference type="ChEBI" id="CHEBI:30616"/>
    </ligand>
</feature>
<dbReference type="GO" id="GO:0006397">
    <property type="term" value="P:mRNA processing"/>
    <property type="evidence" value="ECO:0007669"/>
    <property type="project" value="UniProtKB-KW"/>
</dbReference>
<dbReference type="SUPFAM" id="SSF56112">
    <property type="entry name" value="Protein kinase-like (PK-like)"/>
    <property type="match status" value="1"/>
</dbReference>
<evidence type="ECO:0000256" key="5">
    <source>
        <dbReference type="ARBA" id="ARBA00022840"/>
    </source>
</evidence>
<comment type="similarity">
    <text evidence="7">Belongs to the protein kinase superfamily. PAN3 family.</text>
</comment>
<dbReference type="Gene3D" id="1.20.5.5160">
    <property type="match status" value="1"/>
</dbReference>
<dbReference type="GO" id="GO:0008143">
    <property type="term" value="F:poly(A) binding"/>
    <property type="evidence" value="ECO:0007669"/>
    <property type="project" value="TreeGrafter"/>
</dbReference>
<dbReference type="OrthoDB" id="204958at2759"/>
<keyword evidence="6 7" id="KW-0175">Coiled coil</keyword>
<comment type="function">
    <text evidence="7">Regulatory subunit of the poly(A)-nuclease (PAN) deadenylation complex, one of two cytoplasmic mRNA deadenylases involved in mRNA turnover. PAN specifically shortens poly(A) tails of RNA and the activity is stimulated by poly(A)-binding protein PAB1. PAN deadenylation is followed by rapid degradation of the shortened mRNA tails by the CCR4-NOT complex. Deadenylated mRNAs are then degraded by two alternative mechanisms, namely exosome-mediated 3'-5' exonucleolytic degradation, or deadenlyation-dependent mRNA decaping and subsequent 5'-3' exonucleolytic degradation by XRN1. May also be involved in post-transcriptional maturation of mRNA poly(A) tails. PAN3 acts as a positive regulator for PAN activity, recruiting the catalytic subunit PAN2 to mRNA via its interaction with RNA and with PAB1.</text>
</comment>
<feature type="compositionally biased region" description="Polar residues" evidence="8">
    <location>
        <begin position="273"/>
        <end position="286"/>
    </location>
</feature>
<dbReference type="Pfam" id="PF18101">
    <property type="entry name" value="Pan3_CK"/>
    <property type="match status" value="1"/>
</dbReference>
<name>A0A9P0VXS2_9ASCO</name>
<dbReference type="HAMAP" id="MF_03181">
    <property type="entry name" value="PAN3"/>
    <property type="match status" value="1"/>
</dbReference>
<dbReference type="GO" id="GO:0000932">
    <property type="term" value="C:P-body"/>
    <property type="evidence" value="ECO:0007669"/>
    <property type="project" value="TreeGrafter"/>
</dbReference>
<proteinExistence type="inferred from homology"/>
<keyword evidence="5 7" id="KW-0067">ATP-binding</keyword>
<comment type="domain">
    <text evidence="7">Contains a pseudokinase domain. The protein kinase domain is predicted to be catalytically inactive because some of the residues important for catalytic activity are substituted and it lacks the equivalent of the binding site for a peptide substrate. However, it has retained an ATP-binding site and ATP-binding is required for mRNA degradation, stimulating the activity of the PAN2 nuclease in vitro. The nucleotide-binding site is juxtaposed to the RNase active site of PAN2 in the complex and may actually bind nucleosides of a poly(A) RNA rather than ATP, feeding the poly(A)-tail to the active site of the deadenylase and thus increasing the efficiency with which this distributive enzyme degrades oligo(A) RNAs.</text>
</comment>
<dbReference type="Pfam" id="PF25586">
    <property type="entry name" value="zf-CCCH_PAN3"/>
    <property type="match status" value="1"/>
</dbReference>
<feature type="compositionally biased region" description="Gly residues" evidence="8">
    <location>
        <begin position="203"/>
        <end position="223"/>
    </location>
</feature>
<keyword evidence="3 7" id="KW-0507">mRNA processing</keyword>
<evidence type="ECO:0000256" key="1">
    <source>
        <dbReference type="ARBA" id="ARBA00004496"/>
    </source>
</evidence>
<evidence type="ECO:0000259" key="9">
    <source>
        <dbReference type="Pfam" id="PF18101"/>
    </source>
</evidence>
<protein>
    <recommendedName>
        <fullName evidence="7">PAN2-PAN3 deadenylation complex subunit PAN3</fullName>
    </recommendedName>
    <alternativeName>
        <fullName evidence="7">PAB1P-dependent poly(A)-specific ribonuclease</fullName>
    </alternativeName>
    <alternativeName>
        <fullName evidence="7">Poly(A)-nuclease deadenylation complex subunit 3</fullName>
        <shortName evidence="7">PAN deadenylation complex subunit 3</shortName>
    </alternativeName>
</protein>
<feature type="compositionally biased region" description="Low complexity" evidence="8">
    <location>
        <begin position="224"/>
        <end position="239"/>
    </location>
</feature>
<comment type="domain">
    <text evidence="7">The N-terminal zinc finger binds to poly(A) RNA.</text>
</comment>
<accession>A0A9P0VXS2</accession>
<dbReference type="PANTHER" id="PTHR12272">
    <property type="entry name" value="DEADENYLATION COMPLEX SUBUNIT PAN3"/>
    <property type="match status" value="1"/>
</dbReference>
<keyword evidence="11" id="KW-1185">Reference proteome</keyword>
<evidence type="ECO:0000256" key="8">
    <source>
        <dbReference type="SAM" id="MobiDB-lite"/>
    </source>
</evidence>
<dbReference type="Gene3D" id="6.10.250.3160">
    <property type="match status" value="1"/>
</dbReference>
<evidence type="ECO:0000256" key="6">
    <source>
        <dbReference type="ARBA" id="ARBA00023054"/>
    </source>
</evidence>
<dbReference type="Gene3D" id="1.10.510.10">
    <property type="entry name" value="Transferase(Phosphotransferase) domain 1"/>
    <property type="match status" value="1"/>
</dbReference>
<dbReference type="InterPro" id="IPR041332">
    <property type="entry name" value="Pan3_CK"/>
</dbReference>
<feature type="compositionally biased region" description="Low complexity" evidence="8">
    <location>
        <begin position="54"/>
        <end position="78"/>
    </location>
</feature>
<feature type="coiled-coil region" evidence="7">
    <location>
        <begin position="616"/>
        <end position="654"/>
    </location>
</feature>
<sequence>MNINIDSARDTLCKNILIYGYCKYENKGCVFNHNKGAVTSGTASTAAGSVPSLAPASGAPTTAGGAAPSTSTGTSTPGVDTKKRFNFNTPSFQPSIPLASTSPAPPGNNPITGIAASSNSSKYISSPKLKEIPTFVPEGMAPNDGVAKKFNPSTASFTPSFVPGSSQEHAIQSHQPGIPGGDIDVSGKGNGVMHGPGGLSGGITGGMPGLGHSAGPGQGGPGHVTGILQQGQGNSPLSGPGQGQGQGQITGIHGPGGLGGPLSGQGPQGAPSNYGNPYSAPPSSSDLFFQHQPTARAYPLQYHLYAPAPPPRLTIPLPPSETNSQQLFISNELRETLTKKNEATLQSFPRTSHLPEHVNNYHSLYPLDLSTTGLKSKSFGVPLTHFKVFSNNDGNPYTLTKVENFSVIRIQNELPFKSIKKWKSISSANVVKLQEAFTSMAFGGKNSVLVMIYDYYPNALTLSEHHINRKIGGKLEPLNEEILTAYIIQITSALISIHEKGLAARSSLDINKIIVTSKNRVKLSCVGISDILSYENDQKEIDSISLSSHTSHLQAEDLKKFGKLILDLSLLCIPPQLRDQGISGLKGVFTQEYITILGAIFDVNSIHEFNQTYLSHKLIDFINSAQDGQDFMESQLTSELENARLFRLLTKIDFIVDKNLNNAGDNGPNYIIRLFRDYVFNEVNEFGKPTLNLSRVLTCLNKLDAGIEEKILLVSEDEKSCIIVSYKEVKELVGGAFRSLMR</sequence>
<feature type="compositionally biased region" description="Gly residues" evidence="8">
    <location>
        <begin position="240"/>
        <end position="267"/>
    </location>
</feature>
<feature type="domain" description="Pan3 C-terminal knob" evidence="9">
    <location>
        <begin position="612"/>
        <end position="740"/>
    </location>
</feature>
<dbReference type="PANTHER" id="PTHR12272:SF11">
    <property type="entry name" value="PAN2-PAN3 DEADENYLATION COMPLEX SUBUNIT PAN3"/>
    <property type="match status" value="1"/>
</dbReference>
<keyword evidence="2 7" id="KW-0963">Cytoplasm</keyword>
<comment type="subcellular location">
    <subcellularLocation>
        <location evidence="1 7">Cytoplasm</location>
    </subcellularLocation>
</comment>
<reference evidence="10" key="1">
    <citation type="submission" date="2022-03" db="EMBL/GenBank/DDBJ databases">
        <authorList>
            <person name="Legras J.-L."/>
            <person name="Devillers H."/>
            <person name="Grondin C."/>
        </authorList>
    </citation>
    <scope>NUCLEOTIDE SEQUENCE</scope>
    <source>
        <strain evidence="10">CLIB 1423</strain>
    </source>
</reference>
<evidence type="ECO:0000256" key="3">
    <source>
        <dbReference type="ARBA" id="ARBA00022664"/>
    </source>
</evidence>
<dbReference type="GO" id="GO:0000289">
    <property type="term" value="P:nuclear-transcribed mRNA poly(A) tail shortening"/>
    <property type="evidence" value="ECO:0007669"/>
    <property type="project" value="UniProtKB-UniRule"/>
</dbReference>
<evidence type="ECO:0000313" key="10">
    <source>
        <dbReference type="EMBL" id="CAH2351829.1"/>
    </source>
</evidence>
<dbReference type="InterPro" id="IPR030844">
    <property type="entry name" value="PAN3"/>
</dbReference>
<comment type="caution">
    <text evidence="10">The sequence shown here is derived from an EMBL/GenBank/DDBJ whole genome shotgun (WGS) entry which is preliminary data.</text>
</comment>
<dbReference type="GO" id="GO:0031251">
    <property type="term" value="C:PAN complex"/>
    <property type="evidence" value="ECO:0007669"/>
    <property type="project" value="UniProtKB-UniRule"/>
</dbReference>
<dbReference type="InterPro" id="IPR011009">
    <property type="entry name" value="Kinase-like_dom_sf"/>
</dbReference>
<dbReference type="Proteomes" id="UP000837801">
    <property type="component" value="Unassembled WGS sequence"/>
</dbReference>
<dbReference type="GO" id="GO:0005524">
    <property type="term" value="F:ATP binding"/>
    <property type="evidence" value="ECO:0007669"/>
    <property type="project" value="UniProtKB-UniRule"/>
</dbReference>
<keyword evidence="4 7" id="KW-0547">Nucleotide-binding</keyword>
<feature type="region of interest" description="Disordered" evidence="8">
    <location>
        <begin position="203"/>
        <end position="286"/>
    </location>
</feature>
<dbReference type="EMBL" id="CAKXYY010000004">
    <property type="protein sequence ID" value="CAH2351829.1"/>
    <property type="molecule type" value="Genomic_DNA"/>
</dbReference>
<feature type="region of interest" description="Disordered" evidence="8">
    <location>
        <begin position="54"/>
        <end position="122"/>
    </location>
</feature>
<evidence type="ECO:0000256" key="4">
    <source>
        <dbReference type="ARBA" id="ARBA00022741"/>
    </source>
</evidence>
<evidence type="ECO:0000256" key="2">
    <source>
        <dbReference type="ARBA" id="ARBA00022490"/>
    </source>
</evidence>
<gene>
    <name evidence="7" type="primary">PAN3</name>
    <name evidence="10" type="ORF">CLIB1423_04S06898</name>
</gene>
<comment type="subunit">
    <text evidence="7">Homodimer. Forms a heterotrimer with a catalytic subunit PAN2 to form the poly(A)-nuclease (PAN) deadenylation complex. Interacts (via PAM-2 motif) with poly(A)-binding protein PAB1 (via PABC domain), conferring substrate specificity of the enzyme complex.</text>
</comment>
<dbReference type="AlphaFoldDB" id="A0A9P0VXS2"/>